<gene>
    <name evidence="7" type="ordered locus">Sph21_2833</name>
</gene>
<dbReference type="GO" id="GO:0006352">
    <property type="term" value="P:DNA-templated transcription initiation"/>
    <property type="evidence" value="ECO:0007669"/>
    <property type="project" value="InterPro"/>
</dbReference>
<evidence type="ECO:0000259" key="6">
    <source>
        <dbReference type="Pfam" id="PF08281"/>
    </source>
</evidence>
<name>F4C3J2_SPHS2</name>
<feature type="domain" description="RNA polymerase sigma-70 region 2" evidence="5">
    <location>
        <begin position="37"/>
        <end position="102"/>
    </location>
</feature>
<dbReference type="EMBL" id="CP002584">
    <property type="protein sequence ID" value="ADZ79380.1"/>
    <property type="molecule type" value="Genomic_DNA"/>
</dbReference>
<evidence type="ECO:0000256" key="4">
    <source>
        <dbReference type="ARBA" id="ARBA00023163"/>
    </source>
</evidence>
<dbReference type="PANTHER" id="PTHR43133">
    <property type="entry name" value="RNA POLYMERASE ECF-TYPE SIGMA FACTO"/>
    <property type="match status" value="1"/>
</dbReference>
<keyword evidence="2" id="KW-0805">Transcription regulation</keyword>
<dbReference type="NCBIfam" id="TIGR02985">
    <property type="entry name" value="Sig70_bacteroi1"/>
    <property type="match status" value="1"/>
</dbReference>
<dbReference type="Gene3D" id="1.10.10.10">
    <property type="entry name" value="Winged helix-like DNA-binding domain superfamily/Winged helix DNA-binding domain"/>
    <property type="match status" value="1"/>
</dbReference>
<dbReference type="InterPro" id="IPR014327">
    <property type="entry name" value="RNA_pol_sigma70_bacteroid"/>
</dbReference>
<keyword evidence="3" id="KW-0731">Sigma factor</keyword>
<dbReference type="InterPro" id="IPR013324">
    <property type="entry name" value="RNA_pol_sigma_r3/r4-like"/>
</dbReference>
<comment type="similarity">
    <text evidence="1">Belongs to the sigma-70 factor family. ECF subfamily.</text>
</comment>
<evidence type="ECO:0000259" key="5">
    <source>
        <dbReference type="Pfam" id="PF04542"/>
    </source>
</evidence>
<accession>F4C3J2</accession>
<dbReference type="Pfam" id="PF08281">
    <property type="entry name" value="Sigma70_r4_2"/>
    <property type="match status" value="1"/>
</dbReference>
<dbReference type="InterPro" id="IPR014284">
    <property type="entry name" value="RNA_pol_sigma-70_dom"/>
</dbReference>
<evidence type="ECO:0000313" key="7">
    <source>
        <dbReference type="EMBL" id="ADZ79380.1"/>
    </source>
</evidence>
<dbReference type="Pfam" id="PF04542">
    <property type="entry name" value="Sigma70_r2"/>
    <property type="match status" value="1"/>
</dbReference>
<dbReference type="SUPFAM" id="SSF88946">
    <property type="entry name" value="Sigma2 domain of RNA polymerase sigma factors"/>
    <property type="match status" value="1"/>
</dbReference>
<evidence type="ECO:0000256" key="1">
    <source>
        <dbReference type="ARBA" id="ARBA00010641"/>
    </source>
</evidence>
<protein>
    <submittedName>
        <fullName evidence="7">RNA polymerase, sigma-24 subunit, ECF subfamily</fullName>
    </submittedName>
</protein>
<dbReference type="STRING" id="743722.Sph21_2833"/>
<dbReference type="HOGENOM" id="CLU_047691_4_3_10"/>
<keyword evidence="4" id="KW-0804">Transcription</keyword>
<evidence type="ECO:0000256" key="3">
    <source>
        <dbReference type="ARBA" id="ARBA00023082"/>
    </source>
</evidence>
<dbReference type="Gene3D" id="1.10.1740.10">
    <property type="match status" value="1"/>
</dbReference>
<dbReference type="KEGG" id="shg:Sph21_2833"/>
<dbReference type="AlphaFoldDB" id="F4C3J2"/>
<dbReference type="InterPro" id="IPR007627">
    <property type="entry name" value="RNA_pol_sigma70_r2"/>
</dbReference>
<dbReference type="eggNOG" id="COG1595">
    <property type="taxonomic scope" value="Bacteria"/>
</dbReference>
<reference evidence="7" key="1">
    <citation type="submission" date="2011-03" db="EMBL/GenBank/DDBJ databases">
        <title>Complete sequence of Sphingobacterium sp. 21.</title>
        <authorList>
            <consortium name="US DOE Joint Genome Institute"/>
            <person name="Lucas S."/>
            <person name="Copeland A."/>
            <person name="Lapidus A."/>
            <person name="Cheng J.-F."/>
            <person name="Goodwin L."/>
            <person name="Pitluck S."/>
            <person name="Davenport K."/>
            <person name="Detter J.C."/>
            <person name="Han C."/>
            <person name="Tapia R."/>
            <person name="Land M."/>
            <person name="Hauser L."/>
            <person name="Kyrpides N."/>
            <person name="Ivanova N."/>
            <person name="Ovchinnikova G."/>
            <person name="Pagani I."/>
            <person name="Siebers A.K."/>
            <person name="Allgaier M."/>
            <person name="Thelen M.P."/>
            <person name="Hugenholtz P."/>
            <person name="Woyke T."/>
        </authorList>
    </citation>
    <scope>NUCLEOTIDE SEQUENCE</scope>
    <source>
        <strain evidence="7">21</strain>
    </source>
</reference>
<dbReference type="GO" id="GO:0016987">
    <property type="term" value="F:sigma factor activity"/>
    <property type="evidence" value="ECO:0007669"/>
    <property type="project" value="UniProtKB-KW"/>
</dbReference>
<evidence type="ECO:0000256" key="2">
    <source>
        <dbReference type="ARBA" id="ARBA00023015"/>
    </source>
</evidence>
<dbReference type="InterPro" id="IPR036388">
    <property type="entry name" value="WH-like_DNA-bd_sf"/>
</dbReference>
<proteinExistence type="inferred from homology"/>
<dbReference type="InterPro" id="IPR013249">
    <property type="entry name" value="RNA_pol_sigma70_r4_t2"/>
</dbReference>
<dbReference type="NCBIfam" id="TIGR02937">
    <property type="entry name" value="sigma70-ECF"/>
    <property type="match status" value="1"/>
</dbReference>
<dbReference type="InterPro" id="IPR039425">
    <property type="entry name" value="RNA_pol_sigma-70-like"/>
</dbReference>
<organism evidence="7">
    <name type="scientific">Sphingobacterium sp. (strain 21)</name>
    <dbReference type="NCBI Taxonomy" id="743722"/>
    <lineage>
        <taxon>Bacteria</taxon>
        <taxon>Pseudomonadati</taxon>
        <taxon>Bacteroidota</taxon>
        <taxon>Sphingobacteriia</taxon>
        <taxon>Sphingobacteriales</taxon>
        <taxon>Sphingobacteriaceae</taxon>
        <taxon>Sphingobacterium</taxon>
    </lineage>
</organism>
<dbReference type="PANTHER" id="PTHR43133:SF46">
    <property type="entry name" value="RNA POLYMERASE SIGMA-70 FACTOR ECF SUBFAMILY"/>
    <property type="match status" value="1"/>
</dbReference>
<dbReference type="InterPro" id="IPR013325">
    <property type="entry name" value="RNA_pol_sigma_r2"/>
</dbReference>
<sequence length="195" mass="23432">MVFLKSKPNESNLMEAKSDMQLLVGIRNRNSTAFDELFHKYYKLLCGYAYLYLKEEEESKDIVQNLFIELWEKKRFDKLNGDVKSYLYRAVHNRCLNYLRNTETRARKQSDYEKLSEDNYQMQDKEMFEQIYKKLEANLNDLPRQRKEAISLVYLHDKKYQDVAETMGISINSLKTHLKIGLKNLREKLKKTTKY</sequence>
<feature type="domain" description="RNA polymerase sigma factor 70 region 4 type 2" evidence="6">
    <location>
        <begin position="136"/>
        <end position="185"/>
    </location>
</feature>
<dbReference type="SUPFAM" id="SSF88659">
    <property type="entry name" value="Sigma3 and sigma4 domains of RNA polymerase sigma factors"/>
    <property type="match status" value="1"/>
</dbReference>
<dbReference type="PATRIC" id="fig|743722.3.peg.3026"/>
<dbReference type="GO" id="GO:0003677">
    <property type="term" value="F:DNA binding"/>
    <property type="evidence" value="ECO:0007669"/>
    <property type="project" value="InterPro"/>
</dbReference>